<keyword evidence="1" id="KW-0732">Signal</keyword>
<gene>
    <name evidence="2" type="ORF">GCM10023332_15260</name>
</gene>
<dbReference type="EMBL" id="BAABJY010000002">
    <property type="protein sequence ID" value="GAA4864072.1"/>
    <property type="molecule type" value="Genomic_DNA"/>
</dbReference>
<reference evidence="3" key="1">
    <citation type="journal article" date="2019" name="Int. J. Syst. Evol. Microbiol.">
        <title>The Global Catalogue of Microorganisms (GCM) 10K type strain sequencing project: providing services to taxonomists for standard genome sequencing and annotation.</title>
        <authorList>
            <consortium name="The Broad Institute Genomics Platform"/>
            <consortium name="The Broad Institute Genome Sequencing Center for Infectious Disease"/>
            <person name="Wu L."/>
            <person name="Ma J."/>
        </authorList>
    </citation>
    <scope>NUCLEOTIDE SEQUENCE [LARGE SCALE GENOMIC DNA]</scope>
    <source>
        <strain evidence="3">JCM 18392</strain>
    </source>
</reference>
<feature type="chain" id="PRO_5047441249" evidence="1">
    <location>
        <begin position="16"/>
        <end position="131"/>
    </location>
</feature>
<evidence type="ECO:0000313" key="3">
    <source>
        <dbReference type="Proteomes" id="UP001501323"/>
    </source>
</evidence>
<evidence type="ECO:0000313" key="2">
    <source>
        <dbReference type="EMBL" id="GAA4864072.1"/>
    </source>
</evidence>
<comment type="caution">
    <text evidence="2">The sequence shown here is derived from an EMBL/GenBank/DDBJ whole genome shotgun (WGS) entry which is preliminary data.</text>
</comment>
<protein>
    <submittedName>
        <fullName evidence="2">Uncharacterized protein</fullName>
    </submittedName>
</protein>
<name>A0ABP9DYL7_9GAMM</name>
<sequence>MALLLAAFLAFPVGAQEPPPYSVVSIYRVAPGKHVDFLKWMAAREAVDKEAGVAPTQWYAHQTGDSWDFVGVSPNIDDATADRVDEMARKRGLKVGPTASIEFRSIIASHTDTIAVGPVSADFLLKGATGK</sequence>
<proteinExistence type="predicted"/>
<keyword evidence="3" id="KW-1185">Reference proteome</keyword>
<dbReference type="Proteomes" id="UP001501323">
    <property type="component" value="Unassembled WGS sequence"/>
</dbReference>
<feature type="signal peptide" evidence="1">
    <location>
        <begin position="1"/>
        <end position="15"/>
    </location>
</feature>
<organism evidence="2 3">
    <name type="scientific">Luteimonas vadosa</name>
    <dbReference type="NCBI Taxonomy" id="1165507"/>
    <lineage>
        <taxon>Bacteria</taxon>
        <taxon>Pseudomonadati</taxon>
        <taxon>Pseudomonadota</taxon>
        <taxon>Gammaproteobacteria</taxon>
        <taxon>Lysobacterales</taxon>
        <taxon>Lysobacteraceae</taxon>
        <taxon>Luteimonas</taxon>
    </lineage>
</organism>
<evidence type="ECO:0000256" key="1">
    <source>
        <dbReference type="SAM" id="SignalP"/>
    </source>
</evidence>
<accession>A0ABP9DYL7</accession>